<dbReference type="GeneID" id="56068742"/>
<accession>A0A7D5R8L7</accession>
<evidence type="ECO:0000313" key="2">
    <source>
        <dbReference type="EMBL" id="QLH07619.1"/>
    </source>
</evidence>
<keyword evidence="1" id="KW-0472">Membrane</keyword>
<evidence type="ECO:0000256" key="1">
    <source>
        <dbReference type="SAM" id="Phobius"/>
    </source>
</evidence>
<keyword evidence="3" id="KW-1185">Reference proteome</keyword>
<keyword evidence="1" id="KW-0812">Transmembrane</keyword>
<feature type="transmembrane region" description="Helical" evidence="1">
    <location>
        <begin position="132"/>
        <end position="154"/>
    </location>
</feature>
<protein>
    <submittedName>
        <fullName evidence="2">Uncharacterized protein</fullName>
    </submittedName>
</protein>
<dbReference type="AlphaFoldDB" id="A0A7D5R8L7"/>
<organism evidence="2 3">
    <name type="scientific">Nitrosopumilus ureiphilus</name>
    <dbReference type="NCBI Taxonomy" id="1470067"/>
    <lineage>
        <taxon>Archaea</taxon>
        <taxon>Nitrososphaerota</taxon>
        <taxon>Nitrososphaeria</taxon>
        <taxon>Nitrosopumilales</taxon>
        <taxon>Nitrosopumilaceae</taxon>
        <taxon>Nitrosopumilus</taxon>
    </lineage>
</organism>
<reference evidence="2 3" key="1">
    <citation type="submission" date="2018-02" db="EMBL/GenBank/DDBJ databases">
        <title>Complete genome of Nitrosopumilus ureaphilus PS0.</title>
        <authorList>
            <person name="Qin W."/>
            <person name="Zheng Y."/>
            <person name="Stahl D.A."/>
        </authorList>
    </citation>
    <scope>NUCLEOTIDE SEQUENCE [LARGE SCALE GENOMIC DNA]</scope>
    <source>
        <strain evidence="2 3">PS0</strain>
    </source>
</reference>
<evidence type="ECO:0000313" key="3">
    <source>
        <dbReference type="Proteomes" id="UP000509478"/>
    </source>
</evidence>
<dbReference type="Proteomes" id="UP000509478">
    <property type="component" value="Chromosome"/>
</dbReference>
<dbReference type="OrthoDB" id="12077at2157"/>
<name>A0A7D5R8L7_9ARCH</name>
<sequence length="160" mass="17369">MLSKRTIIGIIVGSVIIAIGGYSLISSIGFQTVNVNETFDVGKSTSYQISANTGASQHMKITGEKFNLKLSSPGSGLQIPTEGDSFVTHEKEVIVDWIHLEDGVTRIQLQNLGSTEMTVEAKLNVTTDPILFSYHFIVIISGMIIIGFSMGFTIRKPKGF</sequence>
<keyword evidence="1" id="KW-1133">Transmembrane helix</keyword>
<proteinExistence type="predicted"/>
<feature type="transmembrane region" description="Helical" evidence="1">
    <location>
        <begin position="7"/>
        <end position="30"/>
    </location>
</feature>
<dbReference type="EMBL" id="CP026995">
    <property type="protein sequence ID" value="QLH07619.1"/>
    <property type="molecule type" value="Genomic_DNA"/>
</dbReference>
<dbReference type="KEGG" id="nue:C5F50_11465"/>
<gene>
    <name evidence="2" type="ORF">C5F50_11465</name>
</gene>
<dbReference type="RefSeq" id="WP_179371496.1">
    <property type="nucleotide sequence ID" value="NZ_CP026995.1"/>
</dbReference>